<feature type="compositionally biased region" description="Basic and acidic residues" evidence="1">
    <location>
        <begin position="107"/>
        <end position="132"/>
    </location>
</feature>
<dbReference type="PANTHER" id="PTHR36756">
    <property type="entry name" value="EXPRESSED PROTEIN"/>
    <property type="match status" value="1"/>
</dbReference>
<accession>A0A251UIC7</accession>
<evidence type="ECO:0000256" key="1">
    <source>
        <dbReference type="SAM" id="MobiDB-lite"/>
    </source>
</evidence>
<dbReference type="EMBL" id="MNCJ02000321">
    <property type="protein sequence ID" value="KAF5802087.1"/>
    <property type="molecule type" value="Genomic_DNA"/>
</dbReference>
<protein>
    <submittedName>
        <fullName evidence="3">Uncharacterized protein</fullName>
    </submittedName>
</protein>
<reference evidence="3" key="2">
    <citation type="submission" date="2017-02" db="EMBL/GenBank/DDBJ databases">
        <title>Sunflower complete genome.</title>
        <authorList>
            <person name="Langlade N."/>
            <person name="Munos S."/>
        </authorList>
    </citation>
    <scope>NUCLEOTIDE SEQUENCE [LARGE SCALE GENOMIC DNA]</scope>
    <source>
        <tissue evidence="3">Leaves</tissue>
    </source>
</reference>
<proteinExistence type="predicted"/>
<feature type="region of interest" description="Disordered" evidence="1">
    <location>
        <begin position="74"/>
        <end position="93"/>
    </location>
</feature>
<dbReference type="InParanoid" id="A0A251UIC7"/>
<dbReference type="Proteomes" id="UP000215914">
    <property type="component" value="Chromosome 6"/>
</dbReference>
<feature type="region of interest" description="Disordered" evidence="1">
    <location>
        <begin position="107"/>
        <end position="243"/>
    </location>
</feature>
<feature type="compositionally biased region" description="Basic and acidic residues" evidence="1">
    <location>
        <begin position="222"/>
        <end position="234"/>
    </location>
</feature>
<feature type="compositionally biased region" description="Polar residues" evidence="1">
    <location>
        <begin position="162"/>
        <end position="171"/>
    </location>
</feature>
<feature type="compositionally biased region" description="Basic residues" evidence="1">
    <location>
        <begin position="74"/>
        <end position="84"/>
    </location>
</feature>
<dbReference type="EMBL" id="CM007895">
    <property type="protein sequence ID" value="OTG22813.1"/>
    <property type="molecule type" value="Genomic_DNA"/>
</dbReference>
<evidence type="ECO:0000313" key="3">
    <source>
        <dbReference type="EMBL" id="OTG22813.1"/>
    </source>
</evidence>
<keyword evidence="4" id="KW-1185">Reference proteome</keyword>
<feature type="compositionally biased region" description="Acidic residues" evidence="1">
    <location>
        <begin position="172"/>
        <end position="181"/>
    </location>
</feature>
<reference evidence="2" key="3">
    <citation type="submission" date="2020-06" db="EMBL/GenBank/DDBJ databases">
        <title>Helianthus annuus Genome sequencing and assembly Release 2.</title>
        <authorList>
            <person name="Gouzy J."/>
            <person name="Langlade N."/>
            <person name="Munos S."/>
        </authorList>
    </citation>
    <scope>NUCLEOTIDE SEQUENCE</scope>
    <source>
        <tissue evidence="2">Leaves</tissue>
    </source>
</reference>
<reference evidence="2 4" key="1">
    <citation type="journal article" date="2017" name="Nature">
        <title>The sunflower genome provides insights into oil metabolism, flowering and Asterid evolution.</title>
        <authorList>
            <person name="Badouin H."/>
            <person name="Gouzy J."/>
            <person name="Grassa C.J."/>
            <person name="Murat F."/>
            <person name="Staton S.E."/>
            <person name="Cottret L."/>
            <person name="Lelandais-Briere C."/>
            <person name="Owens G.L."/>
            <person name="Carrere S."/>
            <person name="Mayjonade B."/>
            <person name="Legrand L."/>
            <person name="Gill N."/>
            <person name="Kane N.C."/>
            <person name="Bowers J.E."/>
            <person name="Hubner S."/>
            <person name="Bellec A."/>
            <person name="Berard A."/>
            <person name="Berges H."/>
            <person name="Blanchet N."/>
            <person name="Boniface M.C."/>
            <person name="Brunel D."/>
            <person name="Catrice O."/>
            <person name="Chaidir N."/>
            <person name="Claudel C."/>
            <person name="Donnadieu C."/>
            <person name="Faraut T."/>
            <person name="Fievet G."/>
            <person name="Helmstetter N."/>
            <person name="King M."/>
            <person name="Knapp S.J."/>
            <person name="Lai Z."/>
            <person name="Le Paslier M.C."/>
            <person name="Lippi Y."/>
            <person name="Lorenzon L."/>
            <person name="Mandel J.R."/>
            <person name="Marage G."/>
            <person name="Marchand G."/>
            <person name="Marquand E."/>
            <person name="Bret-Mestries E."/>
            <person name="Morien E."/>
            <person name="Nambeesan S."/>
            <person name="Nguyen T."/>
            <person name="Pegot-Espagnet P."/>
            <person name="Pouilly N."/>
            <person name="Raftis F."/>
            <person name="Sallet E."/>
            <person name="Schiex T."/>
            <person name="Thomas J."/>
            <person name="Vandecasteele C."/>
            <person name="Vares D."/>
            <person name="Vear F."/>
            <person name="Vautrin S."/>
            <person name="Crespi M."/>
            <person name="Mangin B."/>
            <person name="Burke J.M."/>
            <person name="Salse J."/>
            <person name="Munos S."/>
            <person name="Vincourt P."/>
            <person name="Rieseberg L.H."/>
            <person name="Langlade N.B."/>
        </authorList>
    </citation>
    <scope>NUCLEOTIDE SEQUENCE [LARGE SCALE GENOMIC DNA]</scope>
    <source>
        <strain evidence="4">cv. SF193</strain>
        <tissue evidence="2">Leaves</tissue>
    </source>
</reference>
<dbReference type="OMA" id="MHTCVEG"/>
<evidence type="ECO:0000313" key="4">
    <source>
        <dbReference type="Proteomes" id="UP000215914"/>
    </source>
</evidence>
<dbReference type="PANTHER" id="PTHR36756:SF1">
    <property type="entry name" value="EXPRESSED PROTEIN"/>
    <property type="match status" value="1"/>
</dbReference>
<dbReference type="AlphaFoldDB" id="A0A251UIC7"/>
<dbReference type="OrthoDB" id="1938010at2759"/>
<feature type="compositionally biased region" description="Basic and acidic residues" evidence="1">
    <location>
        <begin position="142"/>
        <end position="159"/>
    </location>
</feature>
<dbReference type="Gramene" id="mRNA:HanXRQr2_Chr06g0255541">
    <property type="protein sequence ID" value="mRNA:HanXRQr2_Chr06g0255541"/>
    <property type="gene ID" value="HanXRQr2_Chr06g0255541"/>
</dbReference>
<sequence>MEKRRLPSWMVSASTTNKVSKVSKPIDLDSSSVVTSDEVSVVTKSTKLKAKGVARNHKKEVGLSSDESLLVTKPKAKGVARNHKKEVGLSSDESLLVKCETKRKKRGFVEKDVVDGPDHDHDRDHDQEVNVEKRKRARVKRKAEEPEPSRKKSEKRFEFDNGSGSETQSLSCDEEDDDLTMDDVLSIAKEFVENDKRDTSQQKPPKVQSELRSESPPYVRSPTHEETDSHHEPVETTSKTTLADSIMTGDPAQDMLDVFLGSLLKKPIAKDETSSTYDITIPHETKNQQHNAVISNKPVMLTKKKSSLRDAVAMLLD</sequence>
<evidence type="ECO:0000313" key="2">
    <source>
        <dbReference type="EMBL" id="KAF5802087.1"/>
    </source>
</evidence>
<gene>
    <name evidence="3" type="ORF">HannXRQ_Chr06g0175571</name>
    <name evidence="2" type="ORF">HanXRQr2_Chr06g0255541</name>
</gene>
<feature type="compositionally biased region" description="Basic and acidic residues" evidence="1">
    <location>
        <begin position="190"/>
        <end position="200"/>
    </location>
</feature>
<name>A0A251UIC7_HELAN</name>
<organism evidence="3 4">
    <name type="scientific">Helianthus annuus</name>
    <name type="common">Common sunflower</name>
    <dbReference type="NCBI Taxonomy" id="4232"/>
    <lineage>
        <taxon>Eukaryota</taxon>
        <taxon>Viridiplantae</taxon>
        <taxon>Streptophyta</taxon>
        <taxon>Embryophyta</taxon>
        <taxon>Tracheophyta</taxon>
        <taxon>Spermatophyta</taxon>
        <taxon>Magnoliopsida</taxon>
        <taxon>eudicotyledons</taxon>
        <taxon>Gunneridae</taxon>
        <taxon>Pentapetalae</taxon>
        <taxon>asterids</taxon>
        <taxon>campanulids</taxon>
        <taxon>Asterales</taxon>
        <taxon>Asteraceae</taxon>
        <taxon>Asteroideae</taxon>
        <taxon>Heliantheae alliance</taxon>
        <taxon>Heliantheae</taxon>
        <taxon>Helianthus</taxon>
    </lineage>
</organism>